<feature type="transmembrane region" description="Helical" evidence="6">
    <location>
        <begin position="351"/>
        <end position="369"/>
    </location>
</feature>
<feature type="transmembrane region" description="Helical" evidence="6">
    <location>
        <begin position="448"/>
        <end position="468"/>
    </location>
</feature>
<dbReference type="GO" id="GO:0022857">
    <property type="term" value="F:transmembrane transporter activity"/>
    <property type="evidence" value="ECO:0007669"/>
    <property type="project" value="InterPro"/>
</dbReference>
<accession>A0A328B9Q1</accession>
<feature type="transmembrane region" description="Helical" evidence="6">
    <location>
        <begin position="292"/>
        <end position="314"/>
    </location>
</feature>
<organism evidence="8 9">
    <name type="scientific">Phenylobacterium kunshanense</name>
    <dbReference type="NCBI Taxonomy" id="1445034"/>
    <lineage>
        <taxon>Bacteria</taxon>
        <taxon>Pseudomonadati</taxon>
        <taxon>Pseudomonadota</taxon>
        <taxon>Alphaproteobacteria</taxon>
        <taxon>Caulobacterales</taxon>
        <taxon>Caulobacteraceae</taxon>
        <taxon>Phenylobacterium</taxon>
    </lineage>
</organism>
<dbReference type="InterPro" id="IPR011701">
    <property type="entry name" value="MFS"/>
</dbReference>
<dbReference type="AlphaFoldDB" id="A0A328B9Q1"/>
<evidence type="ECO:0000313" key="9">
    <source>
        <dbReference type="Proteomes" id="UP000249524"/>
    </source>
</evidence>
<protein>
    <submittedName>
        <fullName evidence="8">MFS transporter</fullName>
    </submittedName>
</protein>
<reference evidence="8 9" key="1">
    <citation type="submission" date="2018-05" db="EMBL/GenBank/DDBJ databases">
        <authorList>
            <person name="Lanie J.A."/>
            <person name="Ng W.-L."/>
            <person name="Kazmierczak K.M."/>
            <person name="Andrzejewski T.M."/>
            <person name="Davidsen T.M."/>
            <person name="Wayne K.J."/>
            <person name="Tettelin H."/>
            <person name="Glass J.I."/>
            <person name="Rusch D."/>
            <person name="Podicherti R."/>
            <person name="Tsui H.-C.T."/>
            <person name="Winkler M.E."/>
        </authorList>
    </citation>
    <scope>NUCLEOTIDE SEQUENCE [LARGE SCALE GENOMIC DNA]</scope>
    <source>
        <strain evidence="8 9">BUT-10</strain>
    </source>
</reference>
<dbReference type="Pfam" id="PF07690">
    <property type="entry name" value="MFS_1"/>
    <property type="match status" value="1"/>
</dbReference>
<dbReference type="InterPro" id="IPR020846">
    <property type="entry name" value="MFS_dom"/>
</dbReference>
<keyword evidence="9" id="KW-1185">Reference proteome</keyword>
<feature type="domain" description="Major facilitator superfamily (MFS) profile" evidence="7">
    <location>
        <begin position="30"/>
        <end position="472"/>
    </location>
</feature>
<feature type="transmembrane region" description="Helical" evidence="6">
    <location>
        <begin position="29"/>
        <end position="48"/>
    </location>
</feature>
<feature type="transmembrane region" description="Helical" evidence="6">
    <location>
        <begin position="390"/>
        <end position="411"/>
    </location>
</feature>
<proteinExistence type="predicted"/>
<evidence type="ECO:0000313" key="8">
    <source>
        <dbReference type="EMBL" id="RAK62454.1"/>
    </source>
</evidence>
<feature type="transmembrane region" description="Helical" evidence="6">
    <location>
        <begin position="156"/>
        <end position="177"/>
    </location>
</feature>
<evidence type="ECO:0000259" key="7">
    <source>
        <dbReference type="PROSITE" id="PS50850"/>
    </source>
</evidence>
<dbReference type="InterPro" id="IPR044770">
    <property type="entry name" value="MFS_spinster-like"/>
</dbReference>
<dbReference type="EMBL" id="QFYS01000011">
    <property type="protein sequence ID" value="RAK62454.1"/>
    <property type="molecule type" value="Genomic_DNA"/>
</dbReference>
<keyword evidence="2" id="KW-0813">Transport</keyword>
<comment type="caution">
    <text evidence="8">The sequence shown here is derived from an EMBL/GenBank/DDBJ whole genome shotgun (WGS) entry which is preliminary data.</text>
</comment>
<evidence type="ECO:0000256" key="2">
    <source>
        <dbReference type="ARBA" id="ARBA00022448"/>
    </source>
</evidence>
<gene>
    <name evidence="8" type="ORF">DJ019_18690</name>
</gene>
<sequence>MTDAVSDGAAREPAAGAEAPPFSKGYTSYVMWLLLGIYIINFLDRQVLNILIEDIKLELHLTDTQMGLLGGLAFAIFYTILGIPIARLAERKNRAVIIGSSVAVWSGFTALCATAGNFWQLLLYRVGVGVGEAGCTPPAHSLIVDYVPKEKRASALAFYSMGTPIGGLLGLIMGGLVADAYGWRTAFLVAGAPGLIFALLAVFTLKEPRARLARHAAQVQAASATFSETVRYLAAKPTFWFIAMAAAVKAFIGYGHAPFTASFFFRNHTEEVGRLAAFWGDLLGFDLQSRGFVGLALGIMSGIAGTVGAMAGGVIADRFGKNDLRAYMVTPAIASLLTIPIFIIAVTVDSAVLAFCLLAMNAFLGTLWYGPVYGTGQSVAPPHMRATTAALLLFIINLIGLGLGPLAVGAVSDLSANMILADTGLTVQTCRGAVGEAKAACAAASGEGVRWALILSTLFGLVAFFGFWRARKTIREDVVS</sequence>
<dbReference type="Proteomes" id="UP000249524">
    <property type="component" value="Unassembled WGS sequence"/>
</dbReference>
<dbReference type="OrthoDB" id="7497327at2"/>
<feature type="transmembrane region" description="Helical" evidence="6">
    <location>
        <begin position="68"/>
        <end position="89"/>
    </location>
</feature>
<dbReference type="PANTHER" id="PTHR23505:SF79">
    <property type="entry name" value="PROTEIN SPINSTER"/>
    <property type="match status" value="1"/>
</dbReference>
<evidence type="ECO:0000256" key="3">
    <source>
        <dbReference type="ARBA" id="ARBA00022692"/>
    </source>
</evidence>
<evidence type="ECO:0000256" key="6">
    <source>
        <dbReference type="SAM" id="Phobius"/>
    </source>
</evidence>
<feature type="transmembrane region" description="Helical" evidence="6">
    <location>
        <begin position="326"/>
        <end position="345"/>
    </location>
</feature>
<evidence type="ECO:0000256" key="4">
    <source>
        <dbReference type="ARBA" id="ARBA00022989"/>
    </source>
</evidence>
<evidence type="ECO:0000256" key="5">
    <source>
        <dbReference type="ARBA" id="ARBA00023136"/>
    </source>
</evidence>
<dbReference type="GO" id="GO:0016020">
    <property type="term" value="C:membrane"/>
    <property type="evidence" value="ECO:0007669"/>
    <property type="project" value="UniProtKB-SubCell"/>
</dbReference>
<dbReference type="SUPFAM" id="SSF103473">
    <property type="entry name" value="MFS general substrate transporter"/>
    <property type="match status" value="1"/>
</dbReference>
<dbReference type="InterPro" id="IPR036259">
    <property type="entry name" value="MFS_trans_sf"/>
</dbReference>
<keyword evidence="3 6" id="KW-0812">Transmembrane</keyword>
<dbReference type="PROSITE" id="PS50850">
    <property type="entry name" value="MFS"/>
    <property type="match status" value="1"/>
</dbReference>
<feature type="transmembrane region" description="Helical" evidence="6">
    <location>
        <begin position="183"/>
        <end position="205"/>
    </location>
</feature>
<feature type="transmembrane region" description="Helical" evidence="6">
    <location>
        <begin position="95"/>
        <end position="119"/>
    </location>
</feature>
<keyword evidence="5 6" id="KW-0472">Membrane</keyword>
<dbReference type="PANTHER" id="PTHR23505">
    <property type="entry name" value="SPINSTER"/>
    <property type="match status" value="1"/>
</dbReference>
<dbReference type="CDD" id="cd17328">
    <property type="entry name" value="MFS_spinster_like"/>
    <property type="match status" value="1"/>
</dbReference>
<evidence type="ECO:0000256" key="1">
    <source>
        <dbReference type="ARBA" id="ARBA00004141"/>
    </source>
</evidence>
<dbReference type="Gene3D" id="1.20.1250.20">
    <property type="entry name" value="MFS general substrate transporter like domains"/>
    <property type="match status" value="1"/>
</dbReference>
<comment type="subcellular location">
    <subcellularLocation>
        <location evidence="1">Membrane</location>
        <topology evidence="1">Multi-pass membrane protein</topology>
    </subcellularLocation>
</comment>
<name>A0A328B9Q1_9CAUL</name>
<keyword evidence="4 6" id="KW-1133">Transmembrane helix</keyword>
<dbReference type="RefSeq" id="WP_111277907.1">
    <property type="nucleotide sequence ID" value="NZ_QFYS01000011.1"/>
</dbReference>
<feature type="transmembrane region" description="Helical" evidence="6">
    <location>
        <begin position="239"/>
        <end position="257"/>
    </location>
</feature>